<keyword evidence="2" id="KW-0238">DNA-binding</keyword>
<keyword evidence="6" id="KW-1185">Reference proteome</keyword>
<keyword evidence="3" id="KW-0804">Transcription</keyword>
<evidence type="ECO:0000256" key="1">
    <source>
        <dbReference type="ARBA" id="ARBA00023015"/>
    </source>
</evidence>
<dbReference type="Proteomes" id="UP001597497">
    <property type="component" value="Unassembled WGS sequence"/>
</dbReference>
<dbReference type="SMART" id="SM00345">
    <property type="entry name" value="HTH_GNTR"/>
    <property type="match status" value="1"/>
</dbReference>
<keyword evidence="1" id="KW-0805">Transcription regulation</keyword>
<protein>
    <submittedName>
        <fullName evidence="5">GntR family transcriptional regulator</fullName>
    </submittedName>
</protein>
<gene>
    <name evidence="5" type="ORF">ACFSUC_05435</name>
</gene>
<reference evidence="6" key="1">
    <citation type="journal article" date="2019" name="Int. J. Syst. Evol. Microbiol.">
        <title>The Global Catalogue of Microorganisms (GCM) 10K type strain sequencing project: providing services to taxonomists for standard genome sequencing and annotation.</title>
        <authorList>
            <consortium name="The Broad Institute Genomics Platform"/>
            <consortium name="The Broad Institute Genome Sequencing Center for Infectious Disease"/>
            <person name="Wu L."/>
            <person name="Ma J."/>
        </authorList>
    </citation>
    <scope>NUCLEOTIDE SEQUENCE [LARGE SCALE GENOMIC DNA]</scope>
    <source>
        <strain evidence="6">KCTC 33676</strain>
    </source>
</reference>
<evidence type="ECO:0000313" key="6">
    <source>
        <dbReference type="Proteomes" id="UP001597497"/>
    </source>
</evidence>
<dbReference type="PANTHER" id="PTHR38445">
    <property type="entry name" value="HTH-TYPE TRANSCRIPTIONAL REPRESSOR YTRA"/>
    <property type="match status" value="1"/>
</dbReference>
<dbReference type="CDD" id="cd07377">
    <property type="entry name" value="WHTH_GntR"/>
    <property type="match status" value="1"/>
</dbReference>
<evidence type="ECO:0000259" key="4">
    <source>
        <dbReference type="PROSITE" id="PS50949"/>
    </source>
</evidence>
<dbReference type="SUPFAM" id="SSF46785">
    <property type="entry name" value="Winged helix' DNA-binding domain"/>
    <property type="match status" value="1"/>
</dbReference>
<sequence>MKNNLLLQADPQFAVCLNTQIKEQLKWLIGLNEIRSGELLPPAAQLADVLKVNRNTVHLVYTQLRDERIVSIQKGRGTEVLDNEHVAKLRRDRKHMHALMAHMTNEAKEQGLSLEEFVTAGTAYIQLFEPAAAPGMRILFVECKEHDYGFYQREVARHTGAQVDFFCLQEAESQPREWQKAVQQADWIVATLNHSDEVRKLLPGKQHMLVTIGATVDTAALLQMAQLSQGAKVVFACLGKKGGQWMSERVKDAGLHNLDCVPQGWNHREELLAQMEKADTVYASGAIYEQLHEVAPGKVKLYPLVLEKSSERLLKELSHKEELK</sequence>
<accession>A0ABW5R7H8</accession>
<dbReference type="Gene3D" id="1.10.10.10">
    <property type="entry name" value="Winged helix-like DNA-binding domain superfamily/Winged helix DNA-binding domain"/>
    <property type="match status" value="1"/>
</dbReference>
<dbReference type="PROSITE" id="PS50949">
    <property type="entry name" value="HTH_GNTR"/>
    <property type="match status" value="1"/>
</dbReference>
<comment type="caution">
    <text evidence="5">The sequence shown here is derived from an EMBL/GenBank/DDBJ whole genome shotgun (WGS) entry which is preliminary data.</text>
</comment>
<dbReference type="InterPro" id="IPR000524">
    <property type="entry name" value="Tscrpt_reg_HTH_GntR"/>
</dbReference>
<dbReference type="PANTHER" id="PTHR38445:SF9">
    <property type="entry name" value="HTH-TYPE TRANSCRIPTIONAL REPRESSOR YTRA"/>
    <property type="match status" value="1"/>
</dbReference>
<evidence type="ECO:0000313" key="5">
    <source>
        <dbReference type="EMBL" id="MFD2671042.1"/>
    </source>
</evidence>
<proteinExistence type="predicted"/>
<evidence type="ECO:0000256" key="3">
    <source>
        <dbReference type="ARBA" id="ARBA00023163"/>
    </source>
</evidence>
<dbReference type="InterPro" id="IPR036390">
    <property type="entry name" value="WH_DNA-bd_sf"/>
</dbReference>
<feature type="domain" description="HTH gntR-type" evidence="4">
    <location>
        <begin position="15"/>
        <end position="83"/>
    </location>
</feature>
<organism evidence="5 6">
    <name type="scientific">Marinicrinis sediminis</name>
    <dbReference type="NCBI Taxonomy" id="1652465"/>
    <lineage>
        <taxon>Bacteria</taxon>
        <taxon>Bacillati</taxon>
        <taxon>Bacillota</taxon>
        <taxon>Bacilli</taxon>
        <taxon>Bacillales</taxon>
        <taxon>Paenibacillaceae</taxon>
    </lineage>
</organism>
<dbReference type="RefSeq" id="WP_379928472.1">
    <property type="nucleotide sequence ID" value="NZ_JBHUMM010000008.1"/>
</dbReference>
<dbReference type="InterPro" id="IPR036388">
    <property type="entry name" value="WH-like_DNA-bd_sf"/>
</dbReference>
<evidence type="ECO:0000256" key="2">
    <source>
        <dbReference type="ARBA" id="ARBA00023125"/>
    </source>
</evidence>
<name>A0ABW5R7H8_9BACL</name>
<dbReference type="EMBL" id="JBHUMM010000008">
    <property type="protein sequence ID" value="MFD2671042.1"/>
    <property type="molecule type" value="Genomic_DNA"/>
</dbReference>
<dbReference type="Pfam" id="PF00392">
    <property type="entry name" value="GntR"/>
    <property type="match status" value="1"/>
</dbReference>